<comment type="caution">
    <text evidence="1">The sequence shown here is derived from an EMBL/GenBank/DDBJ whole genome shotgun (WGS) entry which is preliminary data.</text>
</comment>
<gene>
    <name evidence="1" type="ORF">GCM10010211_77610</name>
</gene>
<keyword evidence="2" id="KW-1185">Reference proteome</keyword>
<dbReference type="Proteomes" id="UP000654471">
    <property type="component" value="Unassembled WGS sequence"/>
</dbReference>
<name>A0ABQ2VQW1_9ACTN</name>
<sequence>MISINGPSHRLKNRPKGIERETEVAQATFALIALQLSCAAWQRTWPEQPRLRERLKQR</sequence>
<proteinExistence type="predicted"/>
<evidence type="ECO:0000313" key="1">
    <source>
        <dbReference type="EMBL" id="GGU98695.1"/>
    </source>
</evidence>
<reference evidence="2" key="1">
    <citation type="journal article" date="2019" name="Int. J. Syst. Evol. Microbiol.">
        <title>The Global Catalogue of Microorganisms (GCM) 10K type strain sequencing project: providing services to taxonomists for standard genome sequencing and annotation.</title>
        <authorList>
            <consortium name="The Broad Institute Genomics Platform"/>
            <consortium name="The Broad Institute Genome Sequencing Center for Infectious Disease"/>
            <person name="Wu L."/>
            <person name="Ma J."/>
        </authorList>
    </citation>
    <scope>NUCLEOTIDE SEQUENCE [LARGE SCALE GENOMIC DNA]</scope>
    <source>
        <strain evidence="2">JCM 3399</strain>
    </source>
</reference>
<evidence type="ECO:0000313" key="2">
    <source>
        <dbReference type="Proteomes" id="UP000654471"/>
    </source>
</evidence>
<protein>
    <recommendedName>
        <fullName evidence="3">Transposase</fullName>
    </recommendedName>
</protein>
<evidence type="ECO:0008006" key="3">
    <source>
        <dbReference type="Google" id="ProtNLM"/>
    </source>
</evidence>
<organism evidence="1 2">
    <name type="scientific">Streptomyces albospinus</name>
    <dbReference type="NCBI Taxonomy" id="285515"/>
    <lineage>
        <taxon>Bacteria</taxon>
        <taxon>Bacillati</taxon>
        <taxon>Actinomycetota</taxon>
        <taxon>Actinomycetes</taxon>
        <taxon>Kitasatosporales</taxon>
        <taxon>Streptomycetaceae</taxon>
        <taxon>Streptomyces</taxon>
    </lineage>
</organism>
<dbReference type="EMBL" id="BMRP01000060">
    <property type="protein sequence ID" value="GGU98695.1"/>
    <property type="molecule type" value="Genomic_DNA"/>
</dbReference>
<accession>A0ABQ2VQW1</accession>